<dbReference type="SUPFAM" id="SSF52540">
    <property type="entry name" value="P-loop containing nucleoside triphosphate hydrolases"/>
    <property type="match status" value="1"/>
</dbReference>
<feature type="domain" description="ABC transporter" evidence="14">
    <location>
        <begin position="2"/>
        <end position="218"/>
    </location>
</feature>
<evidence type="ECO:0000256" key="7">
    <source>
        <dbReference type="ARBA" id="ARBA00022741"/>
    </source>
</evidence>
<keyword evidence="6 13" id="KW-0132">Cell division</keyword>
<comment type="caution">
    <text evidence="15">The sequence shown here is derived from an EMBL/GenBank/DDBJ whole genome shotgun (WGS) entry which is preliminary data.</text>
</comment>
<dbReference type="PANTHER" id="PTHR24220:SF470">
    <property type="entry name" value="CELL DIVISION ATP-BINDING PROTEIN FTSE"/>
    <property type="match status" value="1"/>
</dbReference>
<dbReference type="RefSeq" id="WP_109016734.1">
    <property type="nucleotide sequence ID" value="NZ_BDOQ01000019.1"/>
</dbReference>
<keyword evidence="16" id="KW-1185">Reference proteome</keyword>
<sequence length="218" mass="23500">MIKFDKVTKRYPGGHEALRSVTFEIAKGELVYITGHSGAGKSTLLKLIAAIERPTTGTVLLNNQNIGTLRRAALPYIRRNFGMIFQDHKLLYDRSAFDNVALPLAIDGVAGREAGKRVRAALDKVGLLNREKAMPIALSGGEQQRLAIARAIVSRPAVLVADEPTGNLDSNYAHDIMALFRSFNEVGVTVLVATHDAGNAEGRLLHLDHGALTEGVPA</sequence>
<evidence type="ECO:0000256" key="3">
    <source>
        <dbReference type="ARBA" id="ARBA00005417"/>
    </source>
</evidence>
<evidence type="ECO:0000256" key="2">
    <source>
        <dbReference type="ARBA" id="ARBA00004202"/>
    </source>
</evidence>
<keyword evidence="7 13" id="KW-0547">Nucleotide-binding</keyword>
<comment type="function">
    <text evidence="1">Part of the ABC transporter FtsEX involved in cellular division. Important for assembly or stability of the septal ring.</text>
</comment>
<dbReference type="SMART" id="SM00382">
    <property type="entry name" value="AAA"/>
    <property type="match status" value="1"/>
</dbReference>
<dbReference type="InterPro" id="IPR003439">
    <property type="entry name" value="ABC_transporter-like_ATP-bd"/>
</dbReference>
<keyword evidence="8 13" id="KW-0067">ATP-binding</keyword>
<dbReference type="PROSITE" id="PS50893">
    <property type="entry name" value="ABC_TRANSPORTER_2"/>
    <property type="match status" value="1"/>
</dbReference>
<comment type="subcellular location">
    <subcellularLocation>
        <location evidence="13">Cell inner membrane</location>
        <topology evidence="13">Peripheral membrane protein</topology>
        <orientation evidence="13">Cytoplasmic side</orientation>
    </subcellularLocation>
    <subcellularLocation>
        <location evidence="2">Cell membrane</location>
        <topology evidence="2">Peripheral membrane protein</topology>
    </subcellularLocation>
</comment>
<evidence type="ECO:0000313" key="16">
    <source>
        <dbReference type="Proteomes" id="UP000245081"/>
    </source>
</evidence>
<gene>
    <name evidence="13 15" type="primary">ftsE</name>
    <name evidence="15" type="ORF">NMK_3199</name>
</gene>
<dbReference type="GO" id="GO:0006865">
    <property type="term" value="P:amino acid transport"/>
    <property type="evidence" value="ECO:0007669"/>
    <property type="project" value="UniProtKB-KW"/>
</dbReference>
<keyword evidence="12 13" id="KW-0131">Cell cycle</keyword>
<dbReference type="InterPro" id="IPR005286">
    <property type="entry name" value="Cell_div_FtsE"/>
</dbReference>
<evidence type="ECO:0000313" key="15">
    <source>
        <dbReference type="EMBL" id="GBG15588.1"/>
    </source>
</evidence>
<evidence type="ECO:0000256" key="5">
    <source>
        <dbReference type="ARBA" id="ARBA00022475"/>
    </source>
</evidence>
<dbReference type="PROSITE" id="PS00211">
    <property type="entry name" value="ABC_TRANSPORTER_1"/>
    <property type="match status" value="1"/>
</dbReference>
<dbReference type="InterPro" id="IPR027417">
    <property type="entry name" value="P-loop_NTPase"/>
</dbReference>
<evidence type="ECO:0000256" key="6">
    <source>
        <dbReference type="ARBA" id="ARBA00022618"/>
    </source>
</evidence>
<dbReference type="Gene3D" id="3.40.50.300">
    <property type="entry name" value="P-loop containing nucleotide triphosphate hydrolases"/>
    <property type="match status" value="1"/>
</dbReference>
<evidence type="ECO:0000256" key="8">
    <source>
        <dbReference type="ARBA" id="ARBA00022840"/>
    </source>
</evidence>
<evidence type="ECO:0000256" key="12">
    <source>
        <dbReference type="ARBA" id="ARBA00023306"/>
    </source>
</evidence>
<dbReference type="InterPro" id="IPR015854">
    <property type="entry name" value="ABC_transpr_LolD-like"/>
</dbReference>
<keyword evidence="10" id="KW-0813">Transport</keyword>
<evidence type="ECO:0000256" key="13">
    <source>
        <dbReference type="RuleBase" id="RU365094"/>
    </source>
</evidence>
<evidence type="ECO:0000259" key="14">
    <source>
        <dbReference type="PROSITE" id="PS50893"/>
    </source>
</evidence>
<dbReference type="InterPro" id="IPR017871">
    <property type="entry name" value="ABC_transporter-like_CS"/>
</dbReference>
<dbReference type="GO" id="GO:0051301">
    <property type="term" value="P:cell division"/>
    <property type="evidence" value="ECO:0007669"/>
    <property type="project" value="UniProtKB-UniRule"/>
</dbReference>
<evidence type="ECO:0000256" key="11">
    <source>
        <dbReference type="ARBA" id="ARBA00023136"/>
    </source>
</evidence>
<keyword evidence="5 13" id="KW-1003">Cell membrane</keyword>
<evidence type="ECO:0000256" key="4">
    <source>
        <dbReference type="ARBA" id="ARBA00020019"/>
    </source>
</evidence>
<organism evidence="15 16">
    <name type="scientific">Novimethylophilus kurashikiensis</name>
    <dbReference type="NCBI Taxonomy" id="1825523"/>
    <lineage>
        <taxon>Bacteria</taxon>
        <taxon>Pseudomonadati</taxon>
        <taxon>Pseudomonadota</taxon>
        <taxon>Betaproteobacteria</taxon>
        <taxon>Nitrosomonadales</taxon>
        <taxon>Methylophilaceae</taxon>
        <taxon>Novimethylophilus</taxon>
    </lineage>
</organism>
<dbReference type="EMBL" id="BDOQ01000019">
    <property type="protein sequence ID" value="GBG15588.1"/>
    <property type="molecule type" value="Genomic_DNA"/>
</dbReference>
<keyword evidence="11 13" id="KW-0472">Membrane</keyword>
<dbReference type="AlphaFoldDB" id="A0A2R5FDM3"/>
<dbReference type="NCBIfam" id="TIGR02673">
    <property type="entry name" value="FtsE"/>
    <property type="match status" value="1"/>
</dbReference>
<dbReference type="FunFam" id="3.40.50.300:FF:000056">
    <property type="entry name" value="Cell division ATP-binding protein FtsE"/>
    <property type="match status" value="1"/>
</dbReference>
<dbReference type="Proteomes" id="UP000245081">
    <property type="component" value="Unassembled WGS sequence"/>
</dbReference>
<dbReference type="GO" id="GO:0005524">
    <property type="term" value="F:ATP binding"/>
    <property type="evidence" value="ECO:0007669"/>
    <property type="project" value="UniProtKB-UniRule"/>
</dbReference>
<dbReference type="GO" id="GO:0022857">
    <property type="term" value="F:transmembrane transporter activity"/>
    <property type="evidence" value="ECO:0007669"/>
    <property type="project" value="TreeGrafter"/>
</dbReference>
<evidence type="ECO:0000256" key="10">
    <source>
        <dbReference type="ARBA" id="ARBA00022970"/>
    </source>
</evidence>
<dbReference type="OrthoDB" id="8524638at2"/>
<reference evidence="15 16" key="1">
    <citation type="journal article" date="2018" name="Environ. Microbiol.">
        <title>Isolation and genomic characterization of Novimethylophilus kurashikiensis gen. nov. sp. nov., a new lanthanide-dependent methylotrophic species of Methylophilaceae.</title>
        <authorList>
            <person name="Lv H."/>
            <person name="Sahin N."/>
            <person name="Tani A."/>
        </authorList>
    </citation>
    <scope>NUCLEOTIDE SEQUENCE [LARGE SCALE GENOMIC DNA]</scope>
    <source>
        <strain evidence="15 16">La2-4</strain>
    </source>
</reference>
<keyword evidence="10" id="KW-0029">Amino-acid transport</keyword>
<dbReference type="GO" id="GO:0016887">
    <property type="term" value="F:ATP hydrolysis activity"/>
    <property type="evidence" value="ECO:0007669"/>
    <property type="project" value="InterPro"/>
</dbReference>
<dbReference type="Pfam" id="PF00005">
    <property type="entry name" value="ABC_tran"/>
    <property type="match status" value="1"/>
</dbReference>
<keyword evidence="9" id="KW-1278">Translocase</keyword>
<dbReference type="PANTHER" id="PTHR24220">
    <property type="entry name" value="IMPORT ATP-BINDING PROTEIN"/>
    <property type="match status" value="1"/>
</dbReference>
<dbReference type="InterPro" id="IPR003593">
    <property type="entry name" value="AAA+_ATPase"/>
</dbReference>
<protein>
    <recommendedName>
        <fullName evidence="4 13">Cell division ATP-binding protein FtsE</fullName>
    </recommendedName>
</protein>
<evidence type="ECO:0000256" key="1">
    <source>
        <dbReference type="ARBA" id="ARBA00002579"/>
    </source>
</evidence>
<comment type="subunit">
    <text evidence="13">Homodimer. Forms a membrane-associated complex with FtsX.</text>
</comment>
<dbReference type="GO" id="GO:0005886">
    <property type="term" value="C:plasma membrane"/>
    <property type="evidence" value="ECO:0007669"/>
    <property type="project" value="UniProtKB-SubCell"/>
</dbReference>
<accession>A0A2R5FDM3</accession>
<name>A0A2R5FDM3_9PROT</name>
<proteinExistence type="inferred from homology"/>
<comment type="similarity">
    <text evidence="3 13">Belongs to the ABC transporter superfamily.</text>
</comment>
<evidence type="ECO:0000256" key="9">
    <source>
        <dbReference type="ARBA" id="ARBA00022967"/>
    </source>
</evidence>